<dbReference type="AlphaFoldDB" id="A0A316ALP7"/>
<dbReference type="InterPro" id="IPR036165">
    <property type="entry name" value="YefM-like_sf"/>
</dbReference>
<evidence type="ECO:0000256" key="1">
    <source>
        <dbReference type="ARBA" id="ARBA00009981"/>
    </source>
</evidence>
<evidence type="ECO:0000313" key="2">
    <source>
        <dbReference type="EMBL" id="PWJ57984.1"/>
    </source>
</evidence>
<dbReference type="SUPFAM" id="SSF143120">
    <property type="entry name" value="YefM-like"/>
    <property type="match status" value="1"/>
</dbReference>
<protein>
    <submittedName>
        <fullName evidence="2">Antitoxin Phd_YefM of type II toxin-antitoxin system</fullName>
    </submittedName>
</protein>
<dbReference type="InterPro" id="IPR020271">
    <property type="entry name" value="Uncharacterised_MJ1172"/>
</dbReference>
<keyword evidence="3" id="KW-1185">Reference proteome</keyword>
<dbReference type="Proteomes" id="UP000245880">
    <property type="component" value="Unassembled WGS sequence"/>
</dbReference>
<accession>A0A316ALP7</accession>
<dbReference type="Gene3D" id="3.40.1620.10">
    <property type="entry name" value="YefM-like domain"/>
    <property type="match status" value="1"/>
</dbReference>
<sequence>MRTITVSEFRKNIKKYAVLANTEKVIVNRGNGKAFEIVPIETLEDEGYNPAFVKKIQEARNNSDNGETITIKDPDNIWETILSE</sequence>
<name>A0A316ALP7_9BACT</name>
<proteinExistence type="inferred from homology"/>
<dbReference type="RefSeq" id="WP_109674585.1">
    <property type="nucleotide sequence ID" value="NZ_QGDT01000005.1"/>
</dbReference>
<dbReference type="Pfam" id="PF10884">
    <property type="entry name" value="DUF2683"/>
    <property type="match status" value="1"/>
</dbReference>
<reference evidence="2 3" key="1">
    <citation type="submission" date="2018-03" db="EMBL/GenBank/DDBJ databases">
        <title>Genomic Encyclopedia of Archaeal and Bacterial Type Strains, Phase II (KMG-II): from individual species to whole genera.</title>
        <authorList>
            <person name="Goeker M."/>
        </authorList>
    </citation>
    <scope>NUCLEOTIDE SEQUENCE [LARGE SCALE GENOMIC DNA]</scope>
    <source>
        <strain evidence="2 3">DSM 100346</strain>
    </source>
</reference>
<comment type="caution">
    <text evidence="2">The sequence shown here is derived from an EMBL/GenBank/DDBJ whole genome shotgun (WGS) entry which is preliminary data.</text>
</comment>
<evidence type="ECO:0000313" key="3">
    <source>
        <dbReference type="Proteomes" id="UP000245880"/>
    </source>
</evidence>
<dbReference type="EMBL" id="QGDT01000005">
    <property type="protein sequence ID" value="PWJ57984.1"/>
    <property type="molecule type" value="Genomic_DNA"/>
</dbReference>
<dbReference type="OrthoDB" id="3035307at2"/>
<gene>
    <name evidence="2" type="ORF">CLV98_105164</name>
</gene>
<comment type="similarity">
    <text evidence="1">Belongs to the phD/YefM antitoxin family.</text>
</comment>
<organism evidence="2 3">
    <name type="scientific">Dyadobacter jejuensis</name>
    <dbReference type="NCBI Taxonomy" id="1082580"/>
    <lineage>
        <taxon>Bacteria</taxon>
        <taxon>Pseudomonadati</taxon>
        <taxon>Bacteroidota</taxon>
        <taxon>Cytophagia</taxon>
        <taxon>Cytophagales</taxon>
        <taxon>Spirosomataceae</taxon>
        <taxon>Dyadobacter</taxon>
    </lineage>
</organism>